<evidence type="ECO:0000313" key="2">
    <source>
        <dbReference type="Proteomes" id="UP000265520"/>
    </source>
</evidence>
<dbReference type="EMBL" id="LXQA010687844">
    <property type="protein sequence ID" value="MCI66059.1"/>
    <property type="molecule type" value="Genomic_DNA"/>
</dbReference>
<protein>
    <submittedName>
        <fullName evidence="1">Uncharacterized protein</fullName>
    </submittedName>
</protein>
<evidence type="ECO:0000313" key="1">
    <source>
        <dbReference type="EMBL" id="MCI66059.1"/>
    </source>
</evidence>
<comment type="caution">
    <text evidence="1">The sequence shown here is derived from an EMBL/GenBank/DDBJ whole genome shotgun (WGS) entry which is preliminary data.</text>
</comment>
<accession>A0A392TYG6</accession>
<dbReference type="Proteomes" id="UP000265520">
    <property type="component" value="Unassembled WGS sequence"/>
</dbReference>
<organism evidence="1 2">
    <name type="scientific">Trifolium medium</name>
    <dbReference type="NCBI Taxonomy" id="97028"/>
    <lineage>
        <taxon>Eukaryota</taxon>
        <taxon>Viridiplantae</taxon>
        <taxon>Streptophyta</taxon>
        <taxon>Embryophyta</taxon>
        <taxon>Tracheophyta</taxon>
        <taxon>Spermatophyta</taxon>
        <taxon>Magnoliopsida</taxon>
        <taxon>eudicotyledons</taxon>
        <taxon>Gunneridae</taxon>
        <taxon>Pentapetalae</taxon>
        <taxon>rosids</taxon>
        <taxon>fabids</taxon>
        <taxon>Fabales</taxon>
        <taxon>Fabaceae</taxon>
        <taxon>Papilionoideae</taxon>
        <taxon>50 kb inversion clade</taxon>
        <taxon>NPAAA clade</taxon>
        <taxon>Hologalegina</taxon>
        <taxon>IRL clade</taxon>
        <taxon>Trifolieae</taxon>
        <taxon>Trifolium</taxon>
    </lineage>
</organism>
<feature type="non-terminal residue" evidence="1">
    <location>
        <position position="65"/>
    </location>
</feature>
<reference evidence="1 2" key="1">
    <citation type="journal article" date="2018" name="Front. Plant Sci.">
        <title>Red Clover (Trifolium pratense) and Zigzag Clover (T. medium) - A Picture of Genomic Similarities and Differences.</title>
        <authorList>
            <person name="Dluhosova J."/>
            <person name="Istvanek J."/>
            <person name="Nedelnik J."/>
            <person name="Repkova J."/>
        </authorList>
    </citation>
    <scope>NUCLEOTIDE SEQUENCE [LARGE SCALE GENOMIC DNA]</scope>
    <source>
        <strain evidence="2">cv. 10/8</strain>
        <tissue evidence="1">Leaf</tissue>
    </source>
</reference>
<name>A0A392TYG6_9FABA</name>
<keyword evidence="2" id="KW-1185">Reference proteome</keyword>
<dbReference type="AlphaFoldDB" id="A0A392TYG6"/>
<sequence>MFDNDGEPLFPFYWSSNPRLIRGAKFETLSEFEQLTVGVFATFPVMNTGELLARETKSESLLSYL</sequence>
<proteinExistence type="predicted"/>